<reference evidence="1 2" key="1">
    <citation type="submission" date="2024-02" db="EMBL/GenBank/DDBJ databases">
        <authorList>
            <person name="Chen Y."/>
            <person name="Shah S."/>
            <person name="Dougan E. K."/>
            <person name="Thang M."/>
            <person name="Chan C."/>
        </authorList>
    </citation>
    <scope>NUCLEOTIDE SEQUENCE [LARGE SCALE GENOMIC DNA]</scope>
</reference>
<dbReference type="Proteomes" id="UP001642464">
    <property type="component" value="Unassembled WGS sequence"/>
</dbReference>
<evidence type="ECO:0000313" key="2">
    <source>
        <dbReference type="Proteomes" id="UP001642464"/>
    </source>
</evidence>
<organism evidence="1 2">
    <name type="scientific">Durusdinium trenchii</name>
    <dbReference type="NCBI Taxonomy" id="1381693"/>
    <lineage>
        <taxon>Eukaryota</taxon>
        <taxon>Sar</taxon>
        <taxon>Alveolata</taxon>
        <taxon>Dinophyceae</taxon>
        <taxon>Suessiales</taxon>
        <taxon>Symbiodiniaceae</taxon>
        <taxon>Durusdinium</taxon>
    </lineage>
</organism>
<accession>A0ABP0IL78</accession>
<gene>
    <name evidence="1" type="ORF">SCF082_LOCUS7196</name>
</gene>
<dbReference type="EMBL" id="CAXAMM010004005">
    <property type="protein sequence ID" value="CAK9002108.1"/>
    <property type="molecule type" value="Genomic_DNA"/>
</dbReference>
<name>A0ABP0IL78_9DINO</name>
<evidence type="ECO:0000313" key="1">
    <source>
        <dbReference type="EMBL" id="CAK9002108.1"/>
    </source>
</evidence>
<proteinExistence type="predicted"/>
<sequence length="253" mass="28127">MTDRADSAAPFRVLSRRQLSQAIGPRNPAKLFAGRTPRGRQTCNAEEERTEMKNWTRGGQLSDVAALRATCVRKLWLAGVRVDTCIKRITEARPALTAGEVNALQRGARELELHKARQLIPRTQNGLGGNTLRYRKAVERHVAKLCVSALLLFKHSLLRDAKLMAQRAWNEIKEADQSNDIVKKRRLQGAVRGLRATIACMEDPHKALKDKGLTHLEGALSVLEALELRLLRQDLQSRAHPEAAAANEATTTV</sequence>
<comment type="caution">
    <text evidence="1">The sequence shown here is derived from an EMBL/GenBank/DDBJ whole genome shotgun (WGS) entry which is preliminary data.</text>
</comment>
<protein>
    <recommendedName>
        <fullName evidence="3">CHAD domain-containing protein</fullName>
    </recommendedName>
</protein>
<evidence type="ECO:0008006" key="3">
    <source>
        <dbReference type="Google" id="ProtNLM"/>
    </source>
</evidence>
<keyword evidence="2" id="KW-1185">Reference proteome</keyword>